<dbReference type="InterPro" id="IPR027417">
    <property type="entry name" value="P-loop_NTPase"/>
</dbReference>
<dbReference type="CDD" id="cd02022">
    <property type="entry name" value="DPCK"/>
    <property type="match status" value="1"/>
</dbReference>
<evidence type="ECO:0000313" key="3">
    <source>
        <dbReference type="EMBL" id="SVC28752.1"/>
    </source>
</evidence>
<dbReference type="NCBIfam" id="TIGR00152">
    <property type="entry name" value="dephospho-CoA kinase"/>
    <property type="match status" value="1"/>
</dbReference>
<proteinExistence type="inferred from homology"/>
<protein>
    <recommendedName>
        <fullName evidence="4">Dephospho-CoA kinase</fullName>
    </recommendedName>
</protein>
<dbReference type="AlphaFoldDB" id="A0A382L099"/>
<dbReference type="EMBL" id="UINC01083239">
    <property type="protein sequence ID" value="SVC28752.1"/>
    <property type="molecule type" value="Genomic_DNA"/>
</dbReference>
<keyword evidence="2" id="KW-0067">ATP-binding</keyword>
<organism evidence="3">
    <name type="scientific">marine metagenome</name>
    <dbReference type="NCBI Taxonomy" id="408172"/>
    <lineage>
        <taxon>unclassified sequences</taxon>
        <taxon>metagenomes</taxon>
        <taxon>ecological metagenomes</taxon>
    </lineage>
</organism>
<dbReference type="Gene3D" id="3.40.50.300">
    <property type="entry name" value="P-loop containing nucleotide triphosphate hydrolases"/>
    <property type="match status" value="1"/>
</dbReference>
<gene>
    <name evidence="3" type="ORF">METZ01_LOCUS281606</name>
</gene>
<evidence type="ECO:0000256" key="1">
    <source>
        <dbReference type="ARBA" id="ARBA00022741"/>
    </source>
</evidence>
<dbReference type="PANTHER" id="PTHR10695">
    <property type="entry name" value="DEPHOSPHO-COA KINASE-RELATED"/>
    <property type="match status" value="1"/>
</dbReference>
<dbReference type="GO" id="GO:0004140">
    <property type="term" value="F:dephospho-CoA kinase activity"/>
    <property type="evidence" value="ECO:0007669"/>
    <property type="project" value="InterPro"/>
</dbReference>
<dbReference type="Pfam" id="PF01121">
    <property type="entry name" value="CoaE"/>
    <property type="match status" value="1"/>
</dbReference>
<dbReference type="GO" id="GO:0015937">
    <property type="term" value="P:coenzyme A biosynthetic process"/>
    <property type="evidence" value="ECO:0007669"/>
    <property type="project" value="InterPro"/>
</dbReference>
<evidence type="ECO:0008006" key="4">
    <source>
        <dbReference type="Google" id="ProtNLM"/>
    </source>
</evidence>
<name>A0A382L099_9ZZZZ</name>
<reference evidence="3" key="1">
    <citation type="submission" date="2018-05" db="EMBL/GenBank/DDBJ databases">
        <authorList>
            <person name="Lanie J.A."/>
            <person name="Ng W.-L."/>
            <person name="Kazmierczak K.M."/>
            <person name="Andrzejewski T.M."/>
            <person name="Davidsen T.M."/>
            <person name="Wayne K.J."/>
            <person name="Tettelin H."/>
            <person name="Glass J.I."/>
            <person name="Rusch D."/>
            <person name="Podicherti R."/>
            <person name="Tsui H.-C.T."/>
            <person name="Winkler M.E."/>
        </authorList>
    </citation>
    <scope>NUCLEOTIDE SEQUENCE</scope>
</reference>
<dbReference type="SUPFAM" id="SSF52540">
    <property type="entry name" value="P-loop containing nucleoside triphosphate hydrolases"/>
    <property type="match status" value="1"/>
</dbReference>
<evidence type="ECO:0000256" key="2">
    <source>
        <dbReference type="ARBA" id="ARBA00022840"/>
    </source>
</evidence>
<dbReference type="GO" id="GO:0005524">
    <property type="term" value="F:ATP binding"/>
    <property type="evidence" value="ECO:0007669"/>
    <property type="project" value="UniProtKB-KW"/>
</dbReference>
<keyword evidence="1" id="KW-0547">Nucleotide-binding</keyword>
<dbReference type="InterPro" id="IPR001977">
    <property type="entry name" value="Depp_CoAkinase"/>
</dbReference>
<dbReference type="HAMAP" id="MF_00376">
    <property type="entry name" value="Dephospho_CoA_kinase"/>
    <property type="match status" value="1"/>
</dbReference>
<dbReference type="PROSITE" id="PS51219">
    <property type="entry name" value="DPCK"/>
    <property type="match status" value="1"/>
</dbReference>
<accession>A0A382L099</accession>
<sequence length="197" mass="22382">MLKIGLTGGIGSGKSSVSALLKEWGTYIFDADTVAKDILANNETAQSEIIAEFGTDILGVDGKIDKKKLSRIAFQDEDHQLRLNTIIHPYIFREIDSEYDRILAKGKHDAFIVDAALIYESGADTHMDYIIVVTSHLKLRTERVLSLGNLSRDEFFKRMELQWPDETKVHMADFVIHNNTTPKDLEKETKKVFKRLI</sequence>
<dbReference type="PANTHER" id="PTHR10695:SF46">
    <property type="entry name" value="BIFUNCTIONAL COENZYME A SYNTHASE-RELATED"/>
    <property type="match status" value="1"/>
</dbReference>